<dbReference type="EMBL" id="JBHMDG010000028">
    <property type="protein sequence ID" value="MFB9315103.1"/>
    <property type="molecule type" value="Genomic_DNA"/>
</dbReference>
<dbReference type="SMART" id="SM00487">
    <property type="entry name" value="DEXDc"/>
    <property type="match status" value="1"/>
</dbReference>
<evidence type="ECO:0000313" key="3">
    <source>
        <dbReference type="Proteomes" id="UP001589750"/>
    </source>
</evidence>
<keyword evidence="3" id="KW-1185">Reference proteome</keyword>
<comment type="caution">
    <text evidence="2">The sequence shown here is derived from an EMBL/GenBank/DDBJ whole genome shotgun (WGS) entry which is preliminary data.</text>
</comment>
<dbReference type="Pfam" id="PF00271">
    <property type="entry name" value="Helicase_C"/>
    <property type="match status" value="1"/>
</dbReference>
<name>A0ABV5KG91_9ACTN</name>
<proteinExistence type="predicted"/>
<dbReference type="Gene3D" id="3.40.50.300">
    <property type="entry name" value="P-loop containing nucleotide triphosphate hydrolases"/>
    <property type="match status" value="2"/>
</dbReference>
<keyword evidence="2" id="KW-0067">ATP-binding</keyword>
<accession>A0ABV5KG91</accession>
<dbReference type="SUPFAM" id="SSF52540">
    <property type="entry name" value="P-loop containing nucleoside triphosphate hydrolases"/>
    <property type="match status" value="2"/>
</dbReference>
<sequence>MSTDSQERPDLEHELSILKDFQRATVEMVHDRLWHPDDPTRRFLVADEVGLGKTLVARGVIAKTIEHLWDSVDRIDVVYICSNSQIARQNLPKLRIGGGVARHDADRLTMLASQLRHLQGRKLNFISFTPDTSFNLRSNGGRAEERVLLYRMLKIAEPRVRPGPWTEFFRCTAGHDKFKRHVRDHDDSVISAELAKDFEKLLLDDSEGEGSLLDDVIDCVEEFRMATKVSYGLSSRRYALMGRLRRSLARAAVTRLQPDLVILDEFQRFKDLLADEGEGAELARELFDHADCRLLMLSATPFKMYTLPDEPEGDDHYRDFVDTIRFLAGNERAARVKSHMAGMRSGLYARDLDRVRRERDAAQTELRRVMCRTERLATTADRDGFVVECEWPLTKLVPEDVRDYRRLGAVAKVVGGQDPLEFWRSSPFVLELMERYQVKDRLTKHAPDDPALVAAFATPGGSRLTWSDVSSYAAIDPGNAKMRGLVGDVLDRGAWKLLWIPPSLPYYKLDLAYADAELVTFTKRLIFSAWAVAPKAISTVLSYEAERRISERARETSTSSGFAQYDATRPTGLLTFNRSAEGRNTGMPVFGLLYPSVTLSELGDPLAVARDLGQTLPLSWAVLEGEVRRRVAAALAELPLGPSSGAEDERWYWATGALLDRQREADLMGELTYGFSYEEHDDHRRFDDHCDEASAITSVELGRRPADLEEVLVMLAIGGPGNAAVRSLAQLSGGSSTEMIDDVREAASAMAWSLRNLFNKPEVMGIVRGGSDGAYWQDVLAYCVHGGLGAVLDEYVYVLDQLASATERGARALEIARSFDEAVSLRTAAQTFTDVQVRRHRVDLTTRRTRSHLAVRFGRGVAEDDSSAMREGQVRAAFNSPFWPFVLASTSVGQEGLDFHQYSHAVVHWNLPANPVDLEQREGRVHRYQGHAVRKNVASVYGGRPEVVAAISPWRCVFELAAADREPGASEIYPSWIPPLDGPARIERYIPALPLSREAHALRRLLRTFGAYRMVLGQPRQADLLRYLGDLELDLADLAIDLEPPPLPLSTSVDHE</sequence>
<dbReference type="Proteomes" id="UP001589750">
    <property type="component" value="Unassembled WGS sequence"/>
</dbReference>
<keyword evidence="2" id="KW-0347">Helicase</keyword>
<organism evidence="2 3">
    <name type="scientific">Nocardioides plantarum</name>
    <dbReference type="NCBI Taxonomy" id="29299"/>
    <lineage>
        <taxon>Bacteria</taxon>
        <taxon>Bacillati</taxon>
        <taxon>Actinomycetota</taxon>
        <taxon>Actinomycetes</taxon>
        <taxon>Propionibacteriales</taxon>
        <taxon>Nocardioidaceae</taxon>
        <taxon>Nocardioides</taxon>
    </lineage>
</organism>
<keyword evidence="2" id="KW-0547">Nucleotide-binding</keyword>
<feature type="domain" description="Helicase ATP-binding" evidence="1">
    <location>
        <begin position="14"/>
        <end position="324"/>
    </location>
</feature>
<gene>
    <name evidence="2" type="ORF">ACFFRI_18790</name>
</gene>
<dbReference type="RefSeq" id="WP_140007307.1">
    <property type="nucleotide sequence ID" value="NZ_JBHMDG010000028.1"/>
</dbReference>
<reference evidence="2 3" key="1">
    <citation type="submission" date="2024-09" db="EMBL/GenBank/DDBJ databases">
        <authorList>
            <person name="Sun Q."/>
            <person name="Mori K."/>
        </authorList>
    </citation>
    <scope>NUCLEOTIDE SEQUENCE [LARGE SCALE GENOMIC DNA]</scope>
    <source>
        <strain evidence="2 3">JCM 9626</strain>
    </source>
</reference>
<dbReference type="InterPro" id="IPR027417">
    <property type="entry name" value="P-loop_NTPase"/>
</dbReference>
<dbReference type="InterPro" id="IPR014001">
    <property type="entry name" value="Helicase_ATP-bd"/>
</dbReference>
<keyword evidence="2" id="KW-0378">Hydrolase</keyword>
<dbReference type="GO" id="GO:0004386">
    <property type="term" value="F:helicase activity"/>
    <property type="evidence" value="ECO:0007669"/>
    <property type="project" value="UniProtKB-KW"/>
</dbReference>
<protein>
    <submittedName>
        <fullName evidence="2">DEAD/DEAH box helicase</fullName>
    </submittedName>
</protein>
<dbReference type="InterPro" id="IPR001650">
    <property type="entry name" value="Helicase_C-like"/>
</dbReference>
<evidence type="ECO:0000259" key="1">
    <source>
        <dbReference type="SMART" id="SM00487"/>
    </source>
</evidence>
<evidence type="ECO:0000313" key="2">
    <source>
        <dbReference type="EMBL" id="MFB9315103.1"/>
    </source>
</evidence>